<keyword evidence="9" id="KW-1185">Reference proteome</keyword>
<dbReference type="PRINTS" id="PR00107">
    <property type="entry name" value="PHOSPHOCPHPR"/>
</dbReference>
<keyword evidence="5" id="KW-0598">Phosphotransferase system</keyword>
<evidence type="ECO:0000256" key="1">
    <source>
        <dbReference type="ARBA" id="ARBA00003681"/>
    </source>
</evidence>
<dbReference type="PANTHER" id="PTHR33705:SF2">
    <property type="entry name" value="PHOSPHOCARRIER PROTEIN NPR"/>
    <property type="match status" value="1"/>
</dbReference>
<gene>
    <name evidence="8" type="ORF">RM779_31950</name>
</gene>
<evidence type="ECO:0000256" key="5">
    <source>
        <dbReference type="ARBA" id="ARBA00022683"/>
    </source>
</evidence>
<evidence type="ECO:0000256" key="6">
    <source>
        <dbReference type="SAM" id="MobiDB-lite"/>
    </source>
</evidence>
<dbReference type="SUPFAM" id="SSF55594">
    <property type="entry name" value="HPr-like"/>
    <property type="match status" value="1"/>
</dbReference>
<dbReference type="EMBL" id="JAVREV010000027">
    <property type="protein sequence ID" value="MDT0447174.1"/>
    <property type="molecule type" value="Genomic_DNA"/>
</dbReference>
<dbReference type="Pfam" id="PF00381">
    <property type="entry name" value="PTS-HPr"/>
    <property type="match status" value="1"/>
</dbReference>
<evidence type="ECO:0000256" key="2">
    <source>
        <dbReference type="ARBA" id="ARBA00004496"/>
    </source>
</evidence>
<dbReference type="NCBIfam" id="TIGR01003">
    <property type="entry name" value="PTS_HPr_family"/>
    <property type="match status" value="1"/>
</dbReference>
<proteinExistence type="predicted"/>
<dbReference type="PANTHER" id="PTHR33705">
    <property type="entry name" value="PHOSPHOCARRIER PROTEIN HPR"/>
    <property type="match status" value="1"/>
</dbReference>
<feature type="region of interest" description="Disordered" evidence="6">
    <location>
        <begin position="83"/>
        <end position="110"/>
    </location>
</feature>
<dbReference type="Gene3D" id="3.30.1340.10">
    <property type="entry name" value="HPr-like"/>
    <property type="match status" value="1"/>
</dbReference>
<evidence type="ECO:0000256" key="3">
    <source>
        <dbReference type="ARBA" id="ARBA00020422"/>
    </source>
</evidence>
<comment type="function">
    <text evidence="1">General (non sugar-specific) component of the phosphoenolpyruvate-dependent sugar phosphotransferase system (sugar PTS). This major carbohydrate active-transport system catalyzes the phosphorylation of incoming sugar substrates concomitantly with their translocation across the cell membrane. The phosphoryl group from phosphoenolpyruvate (PEP) is transferred to the phosphoryl carrier protein HPr by enzyme I. Phospho-HPr then transfers it to the PTS EIIA domain.</text>
</comment>
<accession>A0ABU2SDX9</accession>
<protein>
    <recommendedName>
        <fullName evidence="3">Phosphocarrier protein HPr</fullName>
    </recommendedName>
</protein>
<name>A0ABU2SDX9_9ACTN</name>
<dbReference type="InterPro" id="IPR000032">
    <property type="entry name" value="HPr-like"/>
</dbReference>
<keyword evidence="4" id="KW-0963">Cytoplasm</keyword>
<dbReference type="PROSITE" id="PS51350">
    <property type="entry name" value="PTS_HPR_DOM"/>
    <property type="match status" value="1"/>
</dbReference>
<dbReference type="InterPro" id="IPR050399">
    <property type="entry name" value="HPr"/>
</dbReference>
<dbReference type="InterPro" id="IPR035895">
    <property type="entry name" value="HPr-like_sf"/>
</dbReference>
<evidence type="ECO:0000259" key="7">
    <source>
        <dbReference type="PROSITE" id="PS51350"/>
    </source>
</evidence>
<comment type="subcellular location">
    <subcellularLocation>
        <location evidence="2">Cytoplasm</location>
    </subcellularLocation>
</comment>
<feature type="compositionally biased region" description="Low complexity" evidence="6">
    <location>
        <begin position="93"/>
        <end position="103"/>
    </location>
</feature>
<dbReference type="PROSITE" id="PS00369">
    <property type="entry name" value="PTS_HPR_HIS"/>
    <property type="match status" value="1"/>
</dbReference>
<evidence type="ECO:0000256" key="4">
    <source>
        <dbReference type="ARBA" id="ARBA00022490"/>
    </source>
</evidence>
<organism evidence="8 9">
    <name type="scientific">Streptomyces johnsoniae</name>
    <dbReference type="NCBI Taxonomy" id="3075532"/>
    <lineage>
        <taxon>Bacteria</taxon>
        <taxon>Bacillati</taxon>
        <taxon>Actinomycetota</taxon>
        <taxon>Actinomycetes</taxon>
        <taxon>Kitasatosporales</taxon>
        <taxon>Streptomycetaceae</taxon>
        <taxon>Streptomyces</taxon>
    </lineage>
</organism>
<dbReference type="Proteomes" id="UP001183615">
    <property type="component" value="Unassembled WGS sequence"/>
</dbReference>
<reference evidence="9" key="1">
    <citation type="submission" date="2023-07" db="EMBL/GenBank/DDBJ databases">
        <title>30 novel species of actinomycetes from the DSMZ collection.</title>
        <authorList>
            <person name="Nouioui I."/>
        </authorList>
    </citation>
    <scope>NUCLEOTIDE SEQUENCE [LARGE SCALE GENOMIC DNA]</scope>
    <source>
        <strain evidence="9">DSM 41886</strain>
    </source>
</reference>
<evidence type="ECO:0000313" key="9">
    <source>
        <dbReference type="Proteomes" id="UP001183615"/>
    </source>
</evidence>
<sequence>MPQRTVAVGSHSGLHARPASLLVQAAARQPVTVTIARQGHAPVDARSLLSVLALGAGPGEPVVLAAEGDGADAAIAELAALVAEEHDRPADESAGAAGTTGSAGSAGSGE</sequence>
<dbReference type="InterPro" id="IPR001020">
    <property type="entry name" value="PTS_HPr_His_P_site"/>
</dbReference>
<evidence type="ECO:0000313" key="8">
    <source>
        <dbReference type="EMBL" id="MDT0447174.1"/>
    </source>
</evidence>
<feature type="domain" description="HPr" evidence="7">
    <location>
        <begin position="1"/>
        <end position="93"/>
    </location>
</feature>
<dbReference type="CDD" id="cd00367">
    <property type="entry name" value="PTS-HPr_like"/>
    <property type="match status" value="1"/>
</dbReference>
<dbReference type="RefSeq" id="WP_311621296.1">
    <property type="nucleotide sequence ID" value="NZ_JAVREV010000027.1"/>
</dbReference>
<comment type="caution">
    <text evidence="8">The sequence shown here is derived from an EMBL/GenBank/DDBJ whole genome shotgun (WGS) entry which is preliminary data.</text>
</comment>